<dbReference type="Gene3D" id="1.10.8.500">
    <property type="entry name" value="HAMP domain in histidine kinase"/>
    <property type="match status" value="1"/>
</dbReference>
<organism evidence="12 13">
    <name type="scientific">Pararhizobium capsulatum DSM 1112</name>
    <dbReference type="NCBI Taxonomy" id="1121113"/>
    <lineage>
        <taxon>Bacteria</taxon>
        <taxon>Pseudomonadati</taxon>
        <taxon>Pseudomonadota</taxon>
        <taxon>Alphaproteobacteria</taxon>
        <taxon>Hyphomicrobiales</taxon>
        <taxon>Rhizobiaceae</taxon>
        <taxon>Rhizobium/Agrobacterium group</taxon>
        <taxon>Pararhizobium</taxon>
    </lineage>
</organism>
<evidence type="ECO:0000313" key="13">
    <source>
        <dbReference type="Proteomes" id="UP001230207"/>
    </source>
</evidence>
<evidence type="ECO:0000256" key="8">
    <source>
        <dbReference type="PROSITE-ProRule" id="PRU00284"/>
    </source>
</evidence>
<dbReference type="PROSITE" id="PS50111">
    <property type="entry name" value="CHEMOTAXIS_TRANSDUC_2"/>
    <property type="match status" value="1"/>
</dbReference>
<dbReference type="Pfam" id="PF02743">
    <property type="entry name" value="dCache_1"/>
    <property type="match status" value="1"/>
</dbReference>
<keyword evidence="8" id="KW-0807">Transducer</keyword>
<keyword evidence="13" id="KW-1185">Reference proteome</keyword>
<name>A0ABU0BNU4_9HYPH</name>
<dbReference type="InterPro" id="IPR029151">
    <property type="entry name" value="Sensor-like_sf"/>
</dbReference>
<feature type="domain" description="HAMP" evidence="11">
    <location>
        <begin position="299"/>
        <end position="352"/>
    </location>
</feature>
<dbReference type="PANTHER" id="PTHR43531">
    <property type="entry name" value="PROTEIN ICFG"/>
    <property type="match status" value="1"/>
</dbReference>
<dbReference type="InterPro" id="IPR051310">
    <property type="entry name" value="MCP_chemotaxis"/>
</dbReference>
<feature type="transmembrane region" description="Helical" evidence="9">
    <location>
        <begin position="276"/>
        <end position="302"/>
    </location>
</feature>
<dbReference type="Proteomes" id="UP001230207">
    <property type="component" value="Unassembled WGS sequence"/>
</dbReference>
<evidence type="ECO:0000256" key="3">
    <source>
        <dbReference type="ARBA" id="ARBA00022500"/>
    </source>
</evidence>
<dbReference type="InterPro" id="IPR003660">
    <property type="entry name" value="HAMP_dom"/>
</dbReference>
<evidence type="ECO:0000256" key="7">
    <source>
        <dbReference type="ARBA" id="ARBA00029447"/>
    </source>
</evidence>
<keyword evidence="5 9" id="KW-1133">Transmembrane helix</keyword>
<dbReference type="CDD" id="cd06225">
    <property type="entry name" value="HAMP"/>
    <property type="match status" value="1"/>
</dbReference>
<dbReference type="SUPFAM" id="SSF58104">
    <property type="entry name" value="Methyl-accepting chemotaxis protein (MCP) signaling domain"/>
    <property type="match status" value="1"/>
</dbReference>
<evidence type="ECO:0000256" key="4">
    <source>
        <dbReference type="ARBA" id="ARBA00022692"/>
    </source>
</evidence>
<evidence type="ECO:0000259" key="10">
    <source>
        <dbReference type="PROSITE" id="PS50111"/>
    </source>
</evidence>
<evidence type="ECO:0000259" key="11">
    <source>
        <dbReference type="PROSITE" id="PS50885"/>
    </source>
</evidence>
<feature type="domain" description="HAMP" evidence="11">
    <location>
        <begin position="380"/>
        <end position="432"/>
    </location>
</feature>
<accession>A0ABU0BNU4</accession>
<dbReference type="CDD" id="cd12913">
    <property type="entry name" value="PDC1_MCP_like"/>
    <property type="match status" value="1"/>
</dbReference>
<dbReference type="PANTHER" id="PTHR43531:SF11">
    <property type="entry name" value="METHYL-ACCEPTING CHEMOTAXIS PROTEIN 3"/>
    <property type="match status" value="1"/>
</dbReference>
<dbReference type="InterPro" id="IPR033479">
    <property type="entry name" value="dCache_1"/>
</dbReference>
<keyword evidence="3" id="KW-0145">Chemotaxis</keyword>
<keyword evidence="4 9" id="KW-0812">Transmembrane</keyword>
<gene>
    <name evidence="12" type="ORF">QO002_001542</name>
</gene>
<feature type="domain" description="Methyl-accepting transducer" evidence="10">
    <location>
        <begin position="437"/>
        <end position="666"/>
    </location>
</feature>
<dbReference type="SMART" id="SM00283">
    <property type="entry name" value="MA"/>
    <property type="match status" value="1"/>
</dbReference>
<reference evidence="12 13" key="1">
    <citation type="submission" date="2023-07" db="EMBL/GenBank/DDBJ databases">
        <title>Genomic Encyclopedia of Type Strains, Phase IV (KMG-IV): sequencing the most valuable type-strain genomes for metagenomic binning, comparative biology and taxonomic classification.</title>
        <authorList>
            <person name="Goeker M."/>
        </authorList>
    </citation>
    <scope>NUCLEOTIDE SEQUENCE [LARGE SCALE GENOMIC DNA]</scope>
    <source>
        <strain evidence="12 13">DSM 1112</strain>
    </source>
</reference>
<evidence type="ECO:0000256" key="2">
    <source>
        <dbReference type="ARBA" id="ARBA00022475"/>
    </source>
</evidence>
<dbReference type="PROSITE" id="PS50885">
    <property type="entry name" value="HAMP"/>
    <property type="match status" value="2"/>
</dbReference>
<evidence type="ECO:0000256" key="1">
    <source>
        <dbReference type="ARBA" id="ARBA00004651"/>
    </source>
</evidence>
<dbReference type="CDD" id="cd11386">
    <property type="entry name" value="MCP_signal"/>
    <property type="match status" value="1"/>
</dbReference>
<dbReference type="Pfam" id="PF00672">
    <property type="entry name" value="HAMP"/>
    <property type="match status" value="1"/>
</dbReference>
<evidence type="ECO:0000256" key="5">
    <source>
        <dbReference type="ARBA" id="ARBA00022989"/>
    </source>
</evidence>
<dbReference type="SUPFAM" id="SSF103190">
    <property type="entry name" value="Sensory domain-like"/>
    <property type="match status" value="1"/>
</dbReference>
<comment type="caution">
    <text evidence="12">The sequence shown here is derived from an EMBL/GenBank/DDBJ whole genome shotgun (WGS) entry which is preliminary data.</text>
</comment>
<evidence type="ECO:0000313" key="12">
    <source>
        <dbReference type="EMBL" id="MDQ0319404.1"/>
    </source>
</evidence>
<keyword evidence="6 9" id="KW-0472">Membrane</keyword>
<comment type="similarity">
    <text evidence="7">Belongs to the methyl-accepting chemotaxis (MCP) protein family.</text>
</comment>
<keyword evidence="2" id="KW-1003">Cell membrane</keyword>
<evidence type="ECO:0000256" key="6">
    <source>
        <dbReference type="ARBA" id="ARBA00023136"/>
    </source>
</evidence>
<comment type="subcellular location">
    <subcellularLocation>
        <location evidence="1">Cell membrane</location>
        <topology evidence="1">Multi-pass membrane protein</topology>
    </subcellularLocation>
</comment>
<dbReference type="Gene3D" id="1.10.287.950">
    <property type="entry name" value="Methyl-accepting chemotaxis protein"/>
    <property type="match status" value="1"/>
</dbReference>
<evidence type="ECO:0000256" key="9">
    <source>
        <dbReference type="SAM" id="Phobius"/>
    </source>
</evidence>
<dbReference type="SUPFAM" id="SSF158472">
    <property type="entry name" value="HAMP domain-like"/>
    <property type="match status" value="1"/>
</dbReference>
<proteinExistence type="inferred from homology"/>
<dbReference type="Gene3D" id="3.30.450.20">
    <property type="entry name" value="PAS domain"/>
    <property type="match status" value="2"/>
</dbReference>
<sequence length="697" mass="73653">MLRTSNLMTRILLAASFVVVAALAGFSMYIDSLQRAATTRAVEENISSSGKQAAQSVANWLNGRVTLTEMAANAAGNAADHDGLLGALKNDVLVKEFMTTYVGEETGTFTMWPDSPMPEGYDPRQRPWYQDAVKANASVLTEPYIDASTNDLIISAASPVKHDGKLTGVAGSDFSLKTLVDMIKGVDVGGEGFAFLANKSGQILVHPDAKLVTKTLADAFPVNTPSIGSSIMETELDGKPMLVSFVPVAGLPTVEWYVGFAVDADVAYAAINQFRIAATIATILSVGVMIAFLASLLSRLVIRPVTDMTGAMQKLAAGDLAAEIPGQARRDQIGSMAAAVAVFRDNAIERLRLENEADAGRSLSEKERREREAQKARETADIQHAVDALATGLGRLSDGDLGYRIDAPFVAHLDRLRADFNNSVAKLHNAMATVGENARAIDAGAHEIRHAADDLARRTEQQAASVEETAAALEEITTTVKDSAHRAEEVGALVARTRAGAEKSGTVVRDAVNAMHGIEKSSGEISNIIGVIDDIAFQTNLLALNAGVEAARAGDAGKGFAVVAQEVRELAQRSANAAKEIKTLINTSGEQVRAGVTLVGETGKSLEAIVAEVQEINTHISAIVTATREQSTGLQEINTAVNTMDQGTQQNAAMVEEQTAASHGLAQEAAALNALLAQFKLADSGQPRQQGYTRRAA</sequence>
<dbReference type="EMBL" id="JAUSVF010000001">
    <property type="protein sequence ID" value="MDQ0319404.1"/>
    <property type="molecule type" value="Genomic_DNA"/>
</dbReference>
<dbReference type="InterPro" id="IPR004089">
    <property type="entry name" value="MCPsignal_dom"/>
</dbReference>
<dbReference type="Pfam" id="PF00015">
    <property type="entry name" value="MCPsignal"/>
    <property type="match status" value="1"/>
</dbReference>
<dbReference type="CDD" id="cd12912">
    <property type="entry name" value="PDC2_MCP_like"/>
    <property type="match status" value="1"/>
</dbReference>
<dbReference type="SMART" id="SM00304">
    <property type="entry name" value="HAMP"/>
    <property type="match status" value="2"/>
</dbReference>
<protein>
    <submittedName>
        <fullName evidence="12">Methyl-accepting chemotaxis protein</fullName>
    </submittedName>
</protein>